<dbReference type="Proteomes" id="UP000327044">
    <property type="component" value="Unassembled WGS sequence"/>
</dbReference>
<reference evidence="1 2" key="1">
    <citation type="journal article" date="2018" name="Elife">
        <title>Firefly genomes illuminate parallel origins of bioluminescence in beetles.</title>
        <authorList>
            <person name="Fallon T.R."/>
            <person name="Lower S.E."/>
            <person name="Chang C.H."/>
            <person name="Bessho-Uehara M."/>
            <person name="Martin G.J."/>
            <person name="Bewick A.J."/>
            <person name="Behringer M."/>
            <person name="Debat H.J."/>
            <person name="Wong I."/>
            <person name="Day J.C."/>
            <person name="Suvorov A."/>
            <person name="Silva C.J."/>
            <person name="Stanger-Hall K.F."/>
            <person name="Hall D.W."/>
            <person name="Schmitz R.J."/>
            <person name="Nelson D.R."/>
            <person name="Lewis S.M."/>
            <person name="Shigenobu S."/>
            <person name="Bybee S.M."/>
            <person name="Larracuente A.M."/>
            <person name="Oba Y."/>
            <person name="Weng J.K."/>
        </authorList>
    </citation>
    <scope>NUCLEOTIDE SEQUENCE [LARGE SCALE GENOMIC DNA]</scope>
    <source>
        <strain evidence="1">1611_PpyrPB1</strain>
        <tissue evidence="1">Whole body</tissue>
    </source>
</reference>
<keyword evidence="2" id="KW-1185">Reference proteome</keyword>
<organism evidence="1 2">
    <name type="scientific">Photinus pyralis</name>
    <name type="common">Common eastern firefly</name>
    <name type="synonym">Lampyris pyralis</name>
    <dbReference type="NCBI Taxonomy" id="7054"/>
    <lineage>
        <taxon>Eukaryota</taxon>
        <taxon>Metazoa</taxon>
        <taxon>Ecdysozoa</taxon>
        <taxon>Arthropoda</taxon>
        <taxon>Hexapoda</taxon>
        <taxon>Insecta</taxon>
        <taxon>Pterygota</taxon>
        <taxon>Neoptera</taxon>
        <taxon>Endopterygota</taxon>
        <taxon>Coleoptera</taxon>
        <taxon>Polyphaga</taxon>
        <taxon>Elateriformia</taxon>
        <taxon>Elateroidea</taxon>
        <taxon>Lampyridae</taxon>
        <taxon>Lampyrinae</taxon>
        <taxon>Photinus</taxon>
    </lineage>
</organism>
<evidence type="ECO:0000313" key="2">
    <source>
        <dbReference type="Proteomes" id="UP000327044"/>
    </source>
</evidence>
<gene>
    <name evidence="1" type="ORF">PPYR_07356</name>
</gene>
<accession>A0A5N4AQA3</accession>
<protein>
    <submittedName>
        <fullName evidence="1">Uncharacterized protein</fullName>
    </submittedName>
</protein>
<name>A0A5N4AQA3_PHOPY</name>
<proteinExistence type="predicted"/>
<dbReference type="AlphaFoldDB" id="A0A5N4AQA3"/>
<dbReference type="InParanoid" id="A0A5N4AQA3"/>
<dbReference type="EMBL" id="VVIM01000005">
    <property type="protein sequence ID" value="KAB0799476.1"/>
    <property type="molecule type" value="Genomic_DNA"/>
</dbReference>
<sequence>MLVAAEAAPGGLDFGFPSIHSAPFLPAPVFPAPVLPAPTIVKSFSAPVFSPPIIKAPIVAPAPIIKTIAPIPIVKQIAPATSYASITQYAVAPVVKTVVAPQPIFKSFAVAAPLPAHGFPDFHH</sequence>
<evidence type="ECO:0000313" key="1">
    <source>
        <dbReference type="EMBL" id="KAB0799476.1"/>
    </source>
</evidence>
<comment type="caution">
    <text evidence="1">The sequence shown here is derived from an EMBL/GenBank/DDBJ whole genome shotgun (WGS) entry which is preliminary data.</text>
</comment>